<comment type="caution">
    <text evidence="1">The sequence shown here is derived from an EMBL/GenBank/DDBJ whole genome shotgun (WGS) entry which is preliminary data.</text>
</comment>
<sequence length="136" mass="14848">MLQLTPLNVLHQQVAVRKVGARRGTASLKVLHQQVVARKAEVRRGTVSLKILKQQVVARKADARRGTASHSCQLSHDITTHEHSGAMFPGTVHLADAITAWGIQVVGKGCSVTWRGEVISQLRRAVSRWSSVVKCS</sequence>
<name>A0A5B7I9X1_PORTR</name>
<dbReference type="Proteomes" id="UP000324222">
    <property type="component" value="Unassembled WGS sequence"/>
</dbReference>
<dbReference type="EMBL" id="VSRR010049091">
    <property type="protein sequence ID" value="MPC78686.1"/>
    <property type="molecule type" value="Genomic_DNA"/>
</dbReference>
<organism evidence="1 2">
    <name type="scientific">Portunus trituberculatus</name>
    <name type="common">Swimming crab</name>
    <name type="synonym">Neptunus trituberculatus</name>
    <dbReference type="NCBI Taxonomy" id="210409"/>
    <lineage>
        <taxon>Eukaryota</taxon>
        <taxon>Metazoa</taxon>
        <taxon>Ecdysozoa</taxon>
        <taxon>Arthropoda</taxon>
        <taxon>Crustacea</taxon>
        <taxon>Multicrustacea</taxon>
        <taxon>Malacostraca</taxon>
        <taxon>Eumalacostraca</taxon>
        <taxon>Eucarida</taxon>
        <taxon>Decapoda</taxon>
        <taxon>Pleocyemata</taxon>
        <taxon>Brachyura</taxon>
        <taxon>Eubrachyura</taxon>
        <taxon>Portunoidea</taxon>
        <taxon>Portunidae</taxon>
        <taxon>Portuninae</taxon>
        <taxon>Portunus</taxon>
    </lineage>
</organism>
<gene>
    <name evidence="1" type="ORF">E2C01_073180</name>
</gene>
<evidence type="ECO:0000313" key="1">
    <source>
        <dbReference type="EMBL" id="MPC78686.1"/>
    </source>
</evidence>
<protein>
    <submittedName>
        <fullName evidence="1">Uncharacterized protein</fullName>
    </submittedName>
</protein>
<keyword evidence="2" id="KW-1185">Reference proteome</keyword>
<accession>A0A5B7I9X1</accession>
<evidence type="ECO:0000313" key="2">
    <source>
        <dbReference type="Proteomes" id="UP000324222"/>
    </source>
</evidence>
<proteinExistence type="predicted"/>
<dbReference type="AlphaFoldDB" id="A0A5B7I9X1"/>
<reference evidence="1 2" key="1">
    <citation type="submission" date="2019-05" db="EMBL/GenBank/DDBJ databases">
        <title>Another draft genome of Portunus trituberculatus and its Hox gene families provides insights of decapod evolution.</title>
        <authorList>
            <person name="Jeong J.-H."/>
            <person name="Song I."/>
            <person name="Kim S."/>
            <person name="Choi T."/>
            <person name="Kim D."/>
            <person name="Ryu S."/>
            <person name="Kim W."/>
        </authorList>
    </citation>
    <scope>NUCLEOTIDE SEQUENCE [LARGE SCALE GENOMIC DNA]</scope>
    <source>
        <tissue evidence="1">Muscle</tissue>
    </source>
</reference>